<dbReference type="EMBL" id="JASCZI010242778">
    <property type="protein sequence ID" value="MED6212039.1"/>
    <property type="molecule type" value="Genomic_DNA"/>
</dbReference>
<keyword evidence="1" id="KW-0687">Ribonucleoprotein</keyword>
<evidence type="ECO:0000313" key="1">
    <source>
        <dbReference type="EMBL" id="MED6212039.1"/>
    </source>
</evidence>
<keyword evidence="2" id="KW-1185">Reference proteome</keyword>
<dbReference type="Gene3D" id="3.30.1330.30">
    <property type="match status" value="1"/>
</dbReference>
<gene>
    <name evidence="1" type="primary">RPL7A1_5</name>
    <name evidence="1" type="ORF">PIB30_079360</name>
</gene>
<keyword evidence="1" id="KW-0689">Ribosomal protein</keyword>
<comment type="caution">
    <text evidence="1">The sequence shown here is derived from an EMBL/GenBank/DDBJ whole genome shotgun (WGS) entry which is preliminary data.</text>
</comment>
<sequence length="77" mass="9002">MMWTQLNWLSGFQHCVGRWKFHNALSRARLALVRLNFNDKFDEYKKKWGGGIMGSKSQAKTKAKERLLAKEAAQRMT</sequence>
<dbReference type="GO" id="GO:0005840">
    <property type="term" value="C:ribosome"/>
    <property type="evidence" value="ECO:0007669"/>
    <property type="project" value="UniProtKB-KW"/>
</dbReference>
<accession>A0ABU6YRW8</accession>
<organism evidence="1 2">
    <name type="scientific">Stylosanthes scabra</name>
    <dbReference type="NCBI Taxonomy" id="79078"/>
    <lineage>
        <taxon>Eukaryota</taxon>
        <taxon>Viridiplantae</taxon>
        <taxon>Streptophyta</taxon>
        <taxon>Embryophyta</taxon>
        <taxon>Tracheophyta</taxon>
        <taxon>Spermatophyta</taxon>
        <taxon>Magnoliopsida</taxon>
        <taxon>eudicotyledons</taxon>
        <taxon>Gunneridae</taxon>
        <taxon>Pentapetalae</taxon>
        <taxon>rosids</taxon>
        <taxon>fabids</taxon>
        <taxon>Fabales</taxon>
        <taxon>Fabaceae</taxon>
        <taxon>Papilionoideae</taxon>
        <taxon>50 kb inversion clade</taxon>
        <taxon>dalbergioids sensu lato</taxon>
        <taxon>Dalbergieae</taxon>
        <taxon>Pterocarpus clade</taxon>
        <taxon>Stylosanthes</taxon>
    </lineage>
</organism>
<protein>
    <submittedName>
        <fullName evidence="1">60S ribosomal protein L7a-1</fullName>
    </submittedName>
</protein>
<name>A0ABU6YRW8_9FABA</name>
<proteinExistence type="predicted"/>
<reference evidence="1 2" key="1">
    <citation type="journal article" date="2023" name="Plants (Basel)">
        <title>Bridging the Gap: Combining Genomics and Transcriptomics Approaches to Understand Stylosanthes scabra, an Orphan Legume from the Brazilian Caatinga.</title>
        <authorList>
            <person name="Ferreira-Neto J.R.C."/>
            <person name="da Silva M.D."/>
            <person name="Binneck E."/>
            <person name="de Melo N.F."/>
            <person name="da Silva R.H."/>
            <person name="de Melo A.L.T.M."/>
            <person name="Pandolfi V."/>
            <person name="Bustamante F.O."/>
            <person name="Brasileiro-Vidal A.C."/>
            <person name="Benko-Iseppon A.M."/>
        </authorList>
    </citation>
    <scope>NUCLEOTIDE SEQUENCE [LARGE SCALE GENOMIC DNA]</scope>
    <source>
        <tissue evidence="1">Leaves</tissue>
    </source>
</reference>
<evidence type="ECO:0000313" key="2">
    <source>
        <dbReference type="Proteomes" id="UP001341840"/>
    </source>
</evidence>
<dbReference type="Proteomes" id="UP001341840">
    <property type="component" value="Unassembled WGS sequence"/>
</dbReference>
<dbReference type="InterPro" id="IPR029064">
    <property type="entry name" value="Ribosomal_eL30-like_sf"/>
</dbReference>